<dbReference type="InterPro" id="IPR009056">
    <property type="entry name" value="Cyt_c-like_dom"/>
</dbReference>
<dbReference type="GO" id="GO:0009055">
    <property type="term" value="F:electron transfer activity"/>
    <property type="evidence" value="ECO:0007669"/>
    <property type="project" value="InterPro"/>
</dbReference>
<name>A0A381Y432_9ZZZZ</name>
<dbReference type="InterPro" id="IPR013428">
    <property type="entry name" value="Membrane-bound_put_N"/>
</dbReference>
<dbReference type="Gene3D" id="2.120.10.30">
    <property type="entry name" value="TolB, C-terminal domain"/>
    <property type="match status" value="1"/>
</dbReference>
<proteinExistence type="predicted"/>
<dbReference type="InterPro" id="IPR055557">
    <property type="entry name" value="DUF7133"/>
</dbReference>
<feature type="non-terminal residue" evidence="5">
    <location>
        <position position="1035"/>
    </location>
</feature>
<evidence type="ECO:0000313" key="5">
    <source>
        <dbReference type="EMBL" id="SVA71705.1"/>
    </source>
</evidence>
<dbReference type="SUPFAM" id="SSF50952">
    <property type="entry name" value="Soluble quinoprotein glucose dehydrogenase"/>
    <property type="match status" value="1"/>
</dbReference>
<sequence length="1035" mass="111366">MIRLVHFSAFAAFAVAALGQISKPADAPKPLSPAESAKLVNLPPGFRLELVAAEPLVRQPSGVCWDAHGNLFVSELHGYNIEGQFDIEELNKTGKLDRVVRRIAANQDAMRRAEKEQFGTVKRLIDSDGDGVMDHAEVWADRLPACLGICPARGGIIAICAPDIVYLADRDGDGRAEVRETLFTGFKFGIIERRINSPQWGPDNWIYIDGGQGGRITGPRLPAPVDIPVTGFRIKPDGSAIEPISGHTSTYGFTFNADGDRFVISTGTPGIQVAPLPWRYLARNPDVAVSASRRNAANYNTSFPVSQPHPWRTKRAADPGFGKYYSDHYGTAESIPNGFFTSACSPLVYRDSALPGLRGQILACAPAQNLVHRALLSRDGTLLKIRRAVGEVKSEFLASGDIWFHPIHLSIGPEGAIYIADYYREIIEDYSAIPRYLQQQYGLADGNDHGRIWRLAHDDMPEPQSPNLARLSNAALARELASPRHWRRQTARRILLERGARLPKIALPTDDTAAAVNTLYTLDGLGRLNDNTLAAALGHGEPGVRRHALRLADRRFGESEKLLAAALQLADDDSSVVRLQLALSLGESSDPRALTALARLARRHGGDEWLGDAILTSLAGRASDMLAALTDKPAEAHGARGLIARLCGSIATRRNTAELSAAIVHVAGLTDYGLQLACLAGLREPFKSATQVALSDTARAALDQLTAADDGEVRIAAVGLKQILKLESPADRAARLAKALGEVANVQLPADRRLAAVRALGSENDPGIAARMLDAYPAATPPVRRAILRAAFTRRDHLPSVVAAMEQRKLSPAALNAVQRTALLDQKNAGLAKRARALFATLEPVDDATLQRFVTALKAKRNPAAGQVTFSQHCATCHRAHGVGFAVGPDLTSEFRRAEETIVRDILAPSAVIVAGHETYTVETTDRRVLSGVLAGESANSLTLTLPGGVRLDVLRKDVRSLKSLDVSLMPESLAVVLKPSDVANVIAWLRQPTTRLVLFDDSPAFVDLLTKGGGTATVVTGDKHSGSASLRITP</sequence>
<dbReference type="GO" id="GO:0046872">
    <property type="term" value="F:metal ion binding"/>
    <property type="evidence" value="ECO:0007669"/>
    <property type="project" value="UniProtKB-KW"/>
</dbReference>
<feature type="domain" description="Cytochrome c" evidence="4">
    <location>
        <begin position="861"/>
        <end position="994"/>
    </location>
</feature>
<dbReference type="AlphaFoldDB" id="A0A381Y432"/>
<accession>A0A381Y432</accession>
<dbReference type="SUPFAM" id="SSF46626">
    <property type="entry name" value="Cytochrome c"/>
    <property type="match status" value="1"/>
</dbReference>
<dbReference type="InterPro" id="IPR011041">
    <property type="entry name" value="Quinoprot_gluc/sorb_DH_b-prop"/>
</dbReference>
<dbReference type="PROSITE" id="PS00018">
    <property type="entry name" value="EF_HAND_1"/>
    <property type="match status" value="1"/>
</dbReference>
<gene>
    <name evidence="5" type="ORF">METZ01_LOCUS124559</name>
</gene>
<evidence type="ECO:0000259" key="4">
    <source>
        <dbReference type="PROSITE" id="PS51007"/>
    </source>
</evidence>
<keyword evidence="2" id="KW-0479">Metal-binding</keyword>
<keyword evidence="1" id="KW-0349">Heme</keyword>
<dbReference type="InterPro" id="IPR018247">
    <property type="entry name" value="EF_Hand_1_Ca_BS"/>
</dbReference>
<dbReference type="GO" id="GO:0020037">
    <property type="term" value="F:heme binding"/>
    <property type="evidence" value="ECO:0007669"/>
    <property type="project" value="InterPro"/>
</dbReference>
<dbReference type="PROSITE" id="PS51007">
    <property type="entry name" value="CYTC"/>
    <property type="match status" value="1"/>
</dbReference>
<keyword evidence="3" id="KW-0408">Iron</keyword>
<dbReference type="NCBIfam" id="TIGR02603">
    <property type="entry name" value="CxxCH_TIGR02603"/>
    <property type="match status" value="1"/>
</dbReference>
<dbReference type="PANTHER" id="PTHR33546">
    <property type="entry name" value="LARGE, MULTIFUNCTIONAL SECRETED PROTEIN-RELATED"/>
    <property type="match status" value="1"/>
</dbReference>
<dbReference type="InterPro" id="IPR011042">
    <property type="entry name" value="6-blade_b-propeller_TolB-like"/>
</dbReference>
<dbReference type="Pfam" id="PF23500">
    <property type="entry name" value="DUF7133"/>
    <property type="match status" value="1"/>
</dbReference>
<organism evidence="5">
    <name type="scientific">marine metagenome</name>
    <dbReference type="NCBI Taxonomy" id="408172"/>
    <lineage>
        <taxon>unclassified sequences</taxon>
        <taxon>metagenomes</taxon>
        <taxon>ecological metagenomes</taxon>
    </lineage>
</organism>
<dbReference type="NCBIfam" id="TIGR02604">
    <property type="entry name" value="Piru_Ver_Nterm"/>
    <property type="match status" value="1"/>
</dbReference>
<dbReference type="InterPro" id="IPR036909">
    <property type="entry name" value="Cyt_c-like_dom_sf"/>
</dbReference>
<evidence type="ECO:0000256" key="1">
    <source>
        <dbReference type="ARBA" id="ARBA00022617"/>
    </source>
</evidence>
<dbReference type="PANTHER" id="PTHR33546:SF1">
    <property type="entry name" value="LARGE, MULTIFUNCTIONAL SECRETED PROTEIN"/>
    <property type="match status" value="1"/>
</dbReference>
<dbReference type="InterPro" id="IPR013427">
    <property type="entry name" value="Haem-bd_dom_put"/>
</dbReference>
<dbReference type="EMBL" id="UINC01017331">
    <property type="protein sequence ID" value="SVA71705.1"/>
    <property type="molecule type" value="Genomic_DNA"/>
</dbReference>
<protein>
    <recommendedName>
        <fullName evidence="4">Cytochrome c domain-containing protein</fullName>
    </recommendedName>
</protein>
<evidence type="ECO:0000256" key="2">
    <source>
        <dbReference type="ARBA" id="ARBA00022723"/>
    </source>
</evidence>
<reference evidence="5" key="1">
    <citation type="submission" date="2018-05" db="EMBL/GenBank/DDBJ databases">
        <authorList>
            <person name="Lanie J.A."/>
            <person name="Ng W.-L."/>
            <person name="Kazmierczak K.M."/>
            <person name="Andrzejewski T.M."/>
            <person name="Davidsen T.M."/>
            <person name="Wayne K.J."/>
            <person name="Tettelin H."/>
            <person name="Glass J.I."/>
            <person name="Rusch D."/>
            <person name="Podicherti R."/>
            <person name="Tsui H.-C.T."/>
            <person name="Winkler M.E."/>
        </authorList>
    </citation>
    <scope>NUCLEOTIDE SEQUENCE</scope>
</reference>
<dbReference type="Pfam" id="PF13646">
    <property type="entry name" value="HEAT_2"/>
    <property type="match status" value="1"/>
</dbReference>
<evidence type="ECO:0000256" key="3">
    <source>
        <dbReference type="ARBA" id="ARBA00023004"/>
    </source>
</evidence>
<dbReference type="Gene3D" id="1.10.760.10">
    <property type="entry name" value="Cytochrome c-like domain"/>
    <property type="match status" value="1"/>
</dbReference>